<dbReference type="Gene3D" id="3.10.580.10">
    <property type="entry name" value="CBS-domain"/>
    <property type="match status" value="1"/>
</dbReference>
<comment type="caution">
    <text evidence="4">The sequence shown here is derived from an EMBL/GenBank/DDBJ whole genome shotgun (WGS) entry which is preliminary data.</text>
</comment>
<evidence type="ECO:0000313" key="4">
    <source>
        <dbReference type="EMBL" id="HGH00095.1"/>
    </source>
</evidence>
<dbReference type="AlphaFoldDB" id="A0A7C4AK86"/>
<proteinExistence type="predicted"/>
<evidence type="ECO:0000256" key="2">
    <source>
        <dbReference type="PROSITE-ProRule" id="PRU00703"/>
    </source>
</evidence>
<name>A0A7C4AK86_9BACT</name>
<gene>
    <name evidence="4" type="ORF">ENV75_06595</name>
</gene>
<dbReference type="InterPro" id="IPR000644">
    <property type="entry name" value="CBS_dom"/>
</dbReference>
<organism evidence="4">
    <name type="scientific">Thermodesulfovibrio aggregans</name>
    <dbReference type="NCBI Taxonomy" id="86166"/>
    <lineage>
        <taxon>Bacteria</taxon>
        <taxon>Pseudomonadati</taxon>
        <taxon>Nitrospirota</taxon>
        <taxon>Thermodesulfovibrionia</taxon>
        <taxon>Thermodesulfovibrionales</taxon>
        <taxon>Thermodesulfovibrionaceae</taxon>
        <taxon>Thermodesulfovibrio</taxon>
    </lineage>
</organism>
<dbReference type="PANTHER" id="PTHR43080:SF2">
    <property type="entry name" value="CBS DOMAIN-CONTAINING PROTEIN"/>
    <property type="match status" value="1"/>
</dbReference>
<evidence type="ECO:0000256" key="1">
    <source>
        <dbReference type="ARBA" id="ARBA00023122"/>
    </source>
</evidence>
<feature type="domain" description="CBS" evidence="3">
    <location>
        <begin position="74"/>
        <end position="132"/>
    </location>
</feature>
<keyword evidence="1 2" id="KW-0129">CBS domain</keyword>
<dbReference type="PROSITE" id="PS51371">
    <property type="entry name" value="CBS"/>
    <property type="match status" value="2"/>
</dbReference>
<protein>
    <submittedName>
        <fullName evidence="4">CBS domain-containing protein</fullName>
    </submittedName>
</protein>
<dbReference type="InterPro" id="IPR051257">
    <property type="entry name" value="Diverse_CBS-Domain"/>
</dbReference>
<dbReference type="EMBL" id="DTHO01000070">
    <property type="protein sequence ID" value="HGH00095.1"/>
    <property type="molecule type" value="Genomic_DNA"/>
</dbReference>
<dbReference type="Pfam" id="PF00571">
    <property type="entry name" value="CBS"/>
    <property type="match status" value="2"/>
</dbReference>
<dbReference type="PANTHER" id="PTHR43080">
    <property type="entry name" value="CBS DOMAIN-CONTAINING PROTEIN CBSX3, MITOCHONDRIAL"/>
    <property type="match status" value="1"/>
</dbReference>
<reference evidence="4" key="1">
    <citation type="journal article" date="2020" name="mSystems">
        <title>Genome- and Community-Level Interaction Insights into Carbon Utilization and Element Cycling Functions of Hydrothermarchaeota in Hydrothermal Sediment.</title>
        <authorList>
            <person name="Zhou Z."/>
            <person name="Liu Y."/>
            <person name="Xu W."/>
            <person name="Pan J."/>
            <person name="Luo Z.H."/>
            <person name="Li M."/>
        </authorList>
    </citation>
    <scope>NUCLEOTIDE SEQUENCE [LARGE SCALE GENOMIC DNA]</scope>
    <source>
        <strain evidence="4">SpSt-788</strain>
    </source>
</reference>
<feature type="domain" description="CBS" evidence="3">
    <location>
        <begin position="9"/>
        <end position="68"/>
    </location>
</feature>
<evidence type="ECO:0000259" key="3">
    <source>
        <dbReference type="PROSITE" id="PS51371"/>
    </source>
</evidence>
<dbReference type="InterPro" id="IPR046342">
    <property type="entry name" value="CBS_dom_sf"/>
</dbReference>
<dbReference type="SMART" id="SM00116">
    <property type="entry name" value="CBS"/>
    <property type="match status" value="2"/>
</dbReference>
<sequence>MTLKDIIESNSCELIKINHSGKILDAIKLMKEKNVSGIFVVNEEDKLVSIFTERDIVNCVYHNISFDEILENIVRKDITVFDPFTPLSTAISTAVRKKIRHLPVVDNDRIVGMVTFRDLVTHLLPEICYIAETMY</sequence>
<dbReference type="SUPFAM" id="SSF54631">
    <property type="entry name" value="CBS-domain pair"/>
    <property type="match status" value="1"/>
</dbReference>
<accession>A0A7C4AK86</accession>